<evidence type="ECO:0000313" key="9">
    <source>
        <dbReference type="EMBL" id="MBC6489730.1"/>
    </source>
</evidence>
<accession>A0ABR7M4R1</accession>
<evidence type="ECO:0000256" key="5">
    <source>
        <dbReference type="ARBA" id="ARBA00022909"/>
    </source>
</evidence>
<feature type="domain" description="Dihydroneopterin aldolase/epimerase" evidence="8">
    <location>
        <begin position="4"/>
        <end position="115"/>
    </location>
</feature>
<evidence type="ECO:0000256" key="1">
    <source>
        <dbReference type="ARBA" id="ARBA00001353"/>
    </source>
</evidence>
<evidence type="ECO:0000259" key="8">
    <source>
        <dbReference type="SMART" id="SM00905"/>
    </source>
</evidence>
<keyword evidence="6" id="KW-0456">Lyase</keyword>
<keyword evidence="10" id="KW-1185">Reference proteome</keyword>
<reference evidence="9 10" key="1">
    <citation type="submission" date="2016-07" db="EMBL/GenBank/DDBJ databases">
        <title>Genome analysis of Flavihumibacter stibioxidans YS-17.</title>
        <authorList>
            <person name="Shi K."/>
            <person name="Han Y."/>
            <person name="Wang G."/>
        </authorList>
    </citation>
    <scope>NUCLEOTIDE SEQUENCE [LARGE SCALE GENOMIC DNA]</scope>
    <source>
        <strain evidence="9 10">YS-17</strain>
    </source>
</reference>
<evidence type="ECO:0000256" key="6">
    <source>
        <dbReference type="ARBA" id="ARBA00023239"/>
    </source>
</evidence>
<name>A0ABR7M4R1_9BACT</name>
<dbReference type="InterPro" id="IPR006156">
    <property type="entry name" value="Dihydroneopterin_aldolase"/>
</dbReference>
<dbReference type="SMART" id="SM00905">
    <property type="entry name" value="FolB"/>
    <property type="match status" value="1"/>
</dbReference>
<evidence type="ECO:0000313" key="10">
    <source>
        <dbReference type="Proteomes" id="UP000765802"/>
    </source>
</evidence>
<proteinExistence type="inferred from homology"/>
<keyword evidence="5" id="KW-0289">Folate biosynthesis</keyword>
<dbReference type="RefSeq" id="WP_187255082.1">
    <property type="nucleotide sequence ID" value="NZ_JBHULF010000006.1"/>
</dbReference>
<evidence type="ECO:0000256" key="2">
    <source>
        <dbReference type="ARBA" id="ARBA00005013"/>
    </source>
</evidence>
<dbReference type="NCBIfam" id="TIGR00526">
    <property type="entry name" value="folB_dom"/>
    <property type="match status" value="1"/>
</dbReference>
<evidence type="ECO:0000256" key="3">
    <source>
        <dbReference type="ARBA" id="ARBA00005708"/>
    </source>
</evidence>
<dbReference type="Proteomes" id="UP000765802">
    <property type="component" value="Unassembled WGS sequence"/>
</dbReference>
<dbReference type="InterPro" id="IPR043133">
    <property type="entry name" value="GTP-CH-I_C/QueF"/>
</dbReference>
<sequence>MLTVHLHQLIFHGFHGLYPGEEKIGNDFEVNLDITYNVKKKKLDNLKNLISYEDVFQILNHRMQVSTPLLEELADSIIRKISHQYPQVEQVRISIYKLQAPIENFRGKVGITLTRNFNS</sequence>
<evidence type="ECO:0000256" key="4">
    <source>
        <dbReference type="ARBA" id="ARBA00013043"/>
    </source>
</evidence>
<dbReference type="PANTHER" id="PTHR42844">
    <property type="entry name" value="DIHYDRONEOPTERIN ALDOLASE 1-RELATED"/>
    <property type="match status" value="1"/>
</dbReference>
<gene>
    <name evidence="9" type="ORF">BC349_02025</name>
</gene>
<dbReference type="EC" id="4.1.2.25" evidence="4"/>
<dbReference type="SUPFAM" id="SSF55620">
    <property type="entry name" value="Tetrahydrobiopterin biosynthesis enzymes-like"/>
    <property type="match status" value="1"/>
</dbReference>
<evidence type="ECO:0000256" key="7">
    <source>
        <dbReference type="ARBA" id="ARBA00032903"/>
    </source>
</evidence>
<dbReference type="InterPro" id="IPR006157">
    <property type="entry name" value="FolB_dom"/>
</dbReference>
<dbReference type="Gene3D" id="3.30.1130.10">
    <property type="match status" value="1"/>
</dbReference>
<organism evidence="9 10">
    <name type="scientific">Flavihumibacter stibioxidans</name>
    <dbReference type="NCBI Taxonomy" id="1834163"/>
    <lineage>
        <taxon>Bacteria</taxon>
        <taxon>Pseudomonadati</taxon>
        <taxon>Bacteroidota</taxon>
        <taxon>Chitinophagia</taxon>
        <taxon>Chitinophagales</taxon>
        <taxon>Chitinophagaceae</taxon>
        <taxon>Flavihumibacter</taxon>
    </lineage>
</organism>
<comment type="similarity">
    <text evidence="3">Belongs to the DHNA family.</text>
</comment>
<comment type="pathway">
    <text evidence="2">Cofactor biosynthesis; tetrahydrofolate biosynthesis; 2-amino-4-hydroxy-6-hydroxymethyl-7,8-dihydropteridine diphosphate from 7,8-dihydroneopterin triphosphate: step 3/4.</text>
</comment>
<dbReference type="EMBL" id="MBUA01000001">
    <property type="protein sequence ID" value="MBC6489730.1"/>
    <property type="molecule type" value="Genomic_DNA"/>
</dbReference>
<protein>
    <recommendedName>
        <fullName evidence="4">dihydroneopterin aldolase</fullName>
        <ecNumber evidence="4">4.1.2.25</ecNumber>
    </recommendedName>
    <alternativeName>
        <fullName evidence="7">7,8-dihydroneopterin aldolase</fullName>
    </alternativeName>
</protein>
<comment type="catalytic activity">
    <reaction evidence="1">
        <text>7,8-dihydroneopterin = 6-hydroxymethyl-7,8-dihydropterin + glycolaldehyde</text>
        <dbReference type="Rhea" id="RHEA:10540"/>
        <dbReference type="ChEBI" id="CHEBI:17001"/>
        <dbReference type="ChEBI" id="CHEBI:17071"/>
        <dbReference type="ChEBI" id="CHEBI:44841"/>
        <dbReference type="EC" id="4.1.2.25"/>
    </reaction>
</comment>
<dbReference type="Pfam" id="PF02152">
    <property type="entry name" value="FolB"/>
    <property type="match status" value="1"/>
</dbReference>
<dbReference type="PANTHER" id="PTHR42844:SF1">
    <property type="entry name" value="DIHYDRONEOPTERIN ALDOLASE 1-RELATED"/>
    <property type="match status" value="1"/>
</dbReference>
<comment type="caution">
    <text evidence="9">The sequence shown here is derived from an EMBL/GenBank/DDBJ whole genome shotgun (WGS) entry which is preliminary data.</text>
</comment>